<proteinExistence type="predicted"/>
<evidence type="ECO:0000256" key="1">
    <source>
        <dbReference type="ARBA" id="ARBA00022801"/>
    </source>
</evidence>
<evidence type="ECO:0000313" key="3">
    <source>
        <dbReference type="EMBL" id="MEA5582762.1"/>
    </source>
</evidence>
<gene>
    <name evidence="3" type="ORF">VB620_15605</name>
</gene>
<dbReference type="InterPro" id="IPR000073">
    <property type="entry name" value="AB_hydrolase_1"/>
</dbReference>
<sequence>MSYIPPTTTLRASPTPINLNVYIQGEGFPILGLHGHPGSGRNLSVFTNHLSQRYQTFAPDLRGYGKSRCRGNFEMSDHLTDLEALLDRYQIEKCLILGWSLGGILAMEMALRLPQRVTGLILVATAARPRGNHPPITWQDNLYTGIAGILNYLQPSWQWNIDTFAKRSLFRYLIQQHTPTAYKYIAQEAAQAYLQTSAPATRALYNALKSGYNRLPDLQQIHCPTLVLAGEQDRHITAESSLETARHLKNHEWRCYPQTAHLFPWEIPQQVLGDIDLWLEENPPATGISAYF</sequence>
<keyword evidence="1 3" id="KW-0378">Hydrolase</keyword>
<keyword evidence="4" id="KW-1185">Reference proteome</keyword>
<organism evidence="3 4">
    <name type="scientific">Nodularia harveyana UHCC-0300</name>
    <dbReference type="NCBI Taxonomy" id="2974287"/>
    <lineage>
        <taxon>Bacteria</taxon>
        <taxon>Bacillati</taxon>
        <taxon>Cyanobacteriota</taxon>
        <taxon>Cyanophyceae</taxon>
        <taxon>Nostocales</taxon>
        <taxon>Nodulariaceae</taxon>
        <taxon>Nodularia</taxon>
    </lineage>
</organism>
<dbReference type="Proteomes" id="UP001302120">
    <property type="component" value="Unassembled WGS sequence"/>
</dbReference>
<reference evidence="3 4" key="1">
    <citation type="submission" date="2023-12" db="EMBL/GenBank/DDBJ databases">
        <title>Baltic Sea Cyanobacteria.</title>
        <authorList>
            <person name="Delbaje E."/>
            <person name="Fewer D.P."/>
            <person name="Shishido T.K."/>
        </authorList>
    </citation>
    <scope>NUCLEOTIDE SEQUENCE [LARGE SCALE GENOMIC DNA]</scope>
    <source>
        <strain evidence="3 4">UHCC-0300</strain>
    </source>
</reference>
<evidence type="ECO:0000259" key="2">
    <source>
        <dbReference type="Pfam" id="PF00561"/>
    </source>
</evidence>
<dbReference type="InterPro" id="IPR000639">
    <property type="entry name" value="Epox_hydrolase-like"/>
</dbReference>
<name>A0ABU5UGS9_9CYAN</name>
<dbReference type="Pfam" id="PF00561">
    <property type="entry name" value="Abhydrolase_1"/>
    <property type="match status" value="1"/>
</dbReference>
<dbReference type="Gene3D" id="3.40.50.1820">
    <property type="entry name" value="alpha/beta hydrolase"/>
    <property type="match status" value="1"/>
</dbReference>
<dbReference type="GO" id="GO:0016787">
    <property type="term" value="F:hydrolase activity"/>
    <property type="evidence" value="ECO:0007669"/>
    <property type="project" value="UniProtKB-KW"/>
</dbReference>
<comment type="caution">
    <text evidence="3">The sequence shown here is derived from an EMBL/GenBank/DDBJ whole genome shotgun (WGS) entry which is preliminary data.</text>
</comment>
<feature type="domain" description="AB hydrolase-1" evidence="2">
    <location>
        <begin position="29"/>
        <end position="266"/>
    </location>
</feature>
<dbReference type="InterPro" id="IPR050266">
    <property type="entry name" value="AB_hydrolase_sf"/>
</dbReference>
<dbReference type="RefSeq" id="WP_323197074.1">
    <property type="nucleotide sequence ID" value="NZ_JAYGHG010000028.1"/>
</dbReference>
<protein>
    <submittedName>
        <fullName evidence="3">Alpha/beta hydrolase</fullName>
    </submittedName>
</protein>
<accession>A0ABU5UGS9</accession>
<dbReference type="PANTHER" id="PTHR43798:SF31">
    <property type="entry name" value="AB HYDROLASE SUPERFAMILY PROTEIN YCLE"/>
    <property type="match status" value="1"/>
</dbReference>
<dbReference type="PRINTS" id="PR00412">
    <property type="entry name" value="EPOXHYDRLASE"/>
</dbReference>
<evidence type="ECO:0000313" key="4">
    <source>
        <dbReference type="Proteomes" id="UP001302120"/>
    </source>
</evidence>
<dbReference type="PANTHER" id="PTHR43798">
    <property type="entry name" value="MONOACYLGLYCEROL LIPASE"/>
    <property type="match status" value="1"/>
</dbReference>
<dbReference type="PRINTS" id="PR00111">
    <property type="entry name" value="ABHYDROLASE"/>
</dbReference>
<dbReference type="EMBL" id="JAYGHG010000028">
    <property type="protein sequence ID" value="MEA5582762.1"/>
    <property type="molecule type" value="Genomic_DNA"/>
</dbReference>
<dbReference type="InterPro" id="IPR029058">
    <property type="entry name" value="AB_hydrolase_fold"/>
</dbReference>
<dbReference type="SUPFAM" id="SSF53474">
    <property type="entry name" value="alpha/beta-Hydrolases"/>
    <property type="match status" value="1"/>
</dbReference>